<dbReference type="InterPro" id="IPR036291">
    <property type="entry name" value="NAD(P)-bd_dom_sf"/>
</dbReference>
<organism evidence="7 8">
    <name type="scientific">Pseudonocardia humida</name>
    <dbReference type="NCBI Taxonomy" id="2800819"/>
    <lineage>
        <taxon>Bacteria</taxon>
        <taxon>Bacillati</taxon>
        <taxon>Actinomycetota</taxon>
        <taxon>Actinomycetes</taxon>
        <taxon>Pseudonocardiales</taxon>
        <taxon>Pseudonocardiaceae</taxon>
        <taxon>Pseudonocardia</taxon>
    </lineage>
</organism>
<dbReference type="Gene3D" id="3.40.50.720">
    <property type="entry name" value="NAD(P)-binding Rossmann-like Domain"/>
    <property type="match status" value="1"/>
</dbReference>
<sequence length="297" mass="30007">MKAVQLAEHGGPEVLRVVEVEEPHAGPGEIRIAVRAAGVNALDWKLRQGFMPGGDLPAGTGFDAAGVVDEVGEGVTGVAVGDAVFGAGRATYAEHAVLTAWAPKPDALSFEEAAGYPTPVETGRRILNEVGVQPGQTLLVSGAAGGVGTAVVQLAKARGITVIGTAGEGNQEHVRSLGATPTTYGDGFTDRVRELAPGGVDAALDIAGSGVVPQLIELTGDPAKVLSIADFTAPQHGAKVSSTSVDRPAALAEAAELVEKGSLRIPVARAFPLAEAGEAQAASQRGHVTGRFVVTVP</sequence>
<dbReference type="InterPro" id="IPR011032">
    <property type="entry name" value="GroES-like_sf"/>
</dbReference>
<proteinExistence type="predicted"/>
<gene>
    <name evidence="7" type="ORF">KDL28_24650</name>
</gene>
<evidence type="ECO:0000256" key="3">
    <source>
        <dbReference type="ARBA" id="ARBA00022490"/>
    </source>
</evidence>
<feature type="domain" description="Enoyl reductase (ER)" evidence="6">
    <location>
        <begin position="10"/>
        <end position="294"/>
    </location>
</feature>
<reference evidence="7" key="1">
    <citation type="submission" date="2021-04" db="EMBL/GenBank/DDBJ databases">
        <title>Pseudonocardia sp. nov., isolated from sandy soil of mangrove forest.</title>
        <authorList>
            <person name="Zan Z."/>
            <person name="Huang R."/>
            <person name="Liu W."/>
        </authorList>
    </citation>
    <scope>NUCLEOTIDE SEQUENCE</scope>
    <source>
        <strain evidence="7">S2-4</strain>
    </source>
</reference>
<keyword evidence="4" id="KW-0521">NADP</keyword>
<dbReference type="InterPro" id="IPR051603">
    <property type="entry name" value="Zinc-ADH_QOR/CCCR"/>
</dbReference>
<dbReference type="InterPro" id="IPR013154">
    <property type="entry name" value="ADH-like_N"/>
</dbReference>
<dbReference type="CDD" id="cd05289">
    <property type="entry name" value="MDR_like_2"/>
    <property type="match status" value="1"/>
</dbReference>
<dbReference type="InterPro" id="IPR020843">
    <property type="entry name" value="ER"/>
</dbReference>
<evidence type="ECO:0000313" key="7">
    <source>
        <dbReference type="EMBL" id="MCO1658256.1"/>
    </source>
</evidence>
<dbReference type="Gene3D" id="3.90.180.10">
    <property type="entry name" value="Medium-chain alcohol dehydrogenases, catalytic domain"/>
    <property type="match status" value="1"/>
</dbReference>
<evidence type="ECO:0000256" key="1">
    <source>
        <dbReference type="ARBA" id="ARBA00004496"/>
    </source>
</evidence>
<accession>A0ABT1A5J8</accession>
<name>A0ABT1A5J8_9PSEU</name>
<dbReference type="SUPFAM" id="SSF50129">
    <property type="entry name" value="GroES-like"/>
    <property type="match status" value="1"/>
</dbReference>
<evidence type="ECO:0000256" key="4">
    <source>
        <dbReference type="ARBA" id="ARBA00022857"/>
    </source>
</evidence>
<evidence type="ECO:0000259" key="6">
    <source>
        <dbReference type="SMART" id="SM00829"/>
    </source>
</evidence>
<dbReference type="PANTHER" id="PTHR44154">
    <property type="entry name" value="QUINONE OXIDOREDUCTASE"/>
    <property type="match status" value="1"/>
</dbReference>
<dbReference type="PANTHER" id="PTHR44154:SF1">
    <property type="entry name" value="QUINONE OXIDOREDUCTASE"/>
    <property type="match status" value="1"/>
</dbReference>
<dbReference type="RefSeq" id="WP_252442001.1">
    <property type="nucleotide sequence ID" value="NZ_JAGSOV010000053.1"/>
</dbReference>
<evidence type="ECO:0000256" key="2">
    <source>
        <dbReference type="ARBA" id="ARBA00011881"/>
    </source>
</evidence>
<keyword evidence="5" id="KW-0694">RNA-binding</keyword>
<dbReference type="InterPro" id="IPR002364">
    <property type="entry name" value="Quin_OxRdtase/zeta-crystal_CS"/>
</dbReference>
<comment type="subcellular location">
    <subcellularLocation>
        <location evidence="1">Cytoplasm</location>
    </subcellularLocation>
</comment>
<dbReference type="SMART" id="SM00829">
    <property type="entry name" value="PKS_ER"/>
    <property type="match status" value="1"/>
</dbReference>
<dbReference type="SUPFAM" id="SSF51735">
    <property type="entry name" value="NAD(P)-binding Rossmann-fold domains"/>
    <property type="match status" value="1"/>
</dbReference>
<dbReference type="Proteomes" id="UP001165283">
    <property type="component" value="Unassembled WGS sequence"/>
</dbReference>
<keyword evidence="3" id="KW-0963">Cytoplasm</keyword>
<dbReference type="EMBL" id="JAGSOV010000053">
    <property type="protein sequence ID" value="MCO1658256.1"/>
    <property type="molecule type" value="Genomic_DNA"/>
</dbReference>
<keyword evidence="8" id="KW-1185">Reference proteome</keyword>
<comment type="subunit">
    <text evidence="2">Homotetramer.</text>
</comment>
<dbReference type="Pfam" id="PF13602">
    <property type="entry name" value="ADH_zinc_N_2"/>
    <property type="match status" value="1"/>
</dbReference>
<dbReference type="Pfam" id="PF08240">
    <property type="entry name" value="ADH_N"/>
    <property type="match status" value="1"/>
</dbReference>
<comment type="caution">
    <text evidence="7">The sequence shown here is derived from an EMBL/GenBank/DDBJ whole genome shotgun (WGS) entry which is preliminary data.</text>
</comment>
<evidence type="ECO:0000313" key="8">
    <source>
        <dbReference type="Proteomes" id="UP001165283"/>
    </source>
</evidence>
<evidence type="ECO:0000256" key="5">
    <source>
        <dbReference type="ARBA" id="ARBA00022884"/>
    </source>
</evidence>
<dbReference type="PROSITE" id="PS01162">
    <property type="entry name" value="QOR_ZETA_CRYSTAL"/>
    <property type="match status" value="1"/>
</dbReference>
<protein>
    <submittedName>
        <fullName evidence="7">NADP-dependent oxidoreductase</fullName>
    </submittedName>
</protein>